<keyword evidence="1" id="KW-0472">Membrane</keyword>
<evidence type="ECO:0000313" key="3">
    <source>
        <dbReference type="Proteomes" id="UP000034022"/>
    </source>
</evidence>
<dbReference type="AlphaFoldDB" id="A0A0G0MB92"/>
<dbReference type="Proteomes" id="UP000034022">
    <property type="component" value="Unassembled WGS sequence"/>
</dbReference>
<comment type="caution">
    <text evidence="2">The sequence shown here is derived from an EMBL/GenBank/DDBJ whole genome shotgun (WGS) entry which is preliminary data.</text>
</comment>
<proteinExistence type="predicted"/>
<gene>
    <name evidence="2" type="ORF">US91_C0002G0118</name>
</gene>
<name>A0A0G0MB92_9BACT</name>
<protein>
    <submittedName>
        <fullName evidence="2">Uncharacterized protein</fullName>
    </submittedName>
</protein>
<keyword evidence="1" id="KW-0812">Transmembrane</keyword>
<accession>A0A0G0MB92</accession>
<feature type="transmembrane region" description="Helical" evidence="1">
    <location>
        <begin position="132"/>
        <end position="150"/>
    </location>
</feature>
<reference evidence="2 3" key="1">
    <citation type="journal article" date="2015" name="Nature">
        <title>rRNA introns, odd ribosomes, and small enigmatic genomes across a large radiation of phyla.</title>
        <authorList>
            <person name="Brown C.T."/>
            <person name="Hug L.A."/>
            <person name="Thomas B.C."/>
            <person name="Sharon I."/>
            <person name="Castelle C.J."/>
            <person name="Singh A."/>
            <person name="Wilkins M.J."/>
            <person name="Williams K.H."/>
            <person name="Banfield J.F."/>
        </authorList>
    </citation>
    <scope>NUCLEOTIDE SEQUENCE [LARGE SCALE GENOMIC DNA]</scope>
</reference>
<organism evidence="2 3">
    <name type="scientific">Candidatus Falkowbacteria bacterium GW2011_GWE1_38_31</name>
    <dbReference type="NCBI Taxonomy" id="1618638"/>
    <lineage>
        <taxon>Bacteria</taxon>
        <taxon>Candidatus Falkowiibacteriota</taxon>
    </lineage>
</organism>
<evidence type="ECO:0000313" key="2">
    <source>
        <dbReference type="EMBL" id="KKQ71039.1"/>
    </source>
</evidence>
<sequence length="269" mass="30630">MAKNNNKISKNNKVINFIHFMQNEFGVGSFNAIKKTERKIVKKINREHPVASEKFHKIGKLIDEALKHLPDEEIVFKDHDDRHSDDWKKTHSEIKDKLHKEKNNNTSGKMLLVSSERKSVENISFNYDWKTLSLAVFLFSIILMNCFFCLKPQAVITILAYADKLVASEKQIIENKPESTLQVAKLNEIGIGEAEIAEAKARFIKENQESLRNKKAVGISAKDLFGQLADASVDDVVSQSDTAKSGKIDKIVDTIKLSWINFFKELNLK</sequence>
<keyword evidence="1" id="KW-1133">Transmembrane helix</keyword>
<evidence type="ECO:0000256" key="1">
    <source>
        <dbReference type="SAM" id="Phobius"/>
    </source>
</evidence>
<dbReference type="EMBL" id="LBUU01000002">
    <property type="protein sequence ID" value="KKQ71039.1"/>
    <property type="molecule type" value="Genomic_DNA"/>
</dbReference>